<dbReference type="GeneID" id="115632698"/>
<dbReference type="RefSeq" id="XP_030385795.1">
    <property type="nucleotide sequence ID" value="XM_030529935.1"/>
</dbReference>
<dbReference type="Proteomes" id="UP000504634">
    <property type="component" value="Unplaced"/>
</dbReference>
<evidence type="ECO:0000313" key="4">
    <source>
        <dbReference type="Proteomes" id="UP000504634"/>
    </source>
</evidence>
<keyword evidence="3" id="KW-0732">Signal</keyword>
<accession>A0A6J2UCJ5</accession>
<dbReference type="PROSITE" id="PS00233">
    <property type="entry name" value="CHIT_BIND_RR_1"/>
    <property type="match status" value="1"/>
</dbReference>
<dbReference type="PANTHER" id="PTHR10380">
    <property type="entry name" value="CUTICLE PROTEIN"/>
    <property type="match status" value="1"/>
</dbReference>
<dbReference type="AlphaFoldDB" id="A0A6J2UCJ5"/>
<sequence>MFRLLLIASIAIAGAFAVGNPSDAYAETVKSNSEINLDNYRYEWQTSNGISAQESGIGGDHATGGFSYYSPEGELVQLNYVADANGFQPAGSHVPTPPPIPAAIIRSLEYIRTHPQYVEPEYPQQRVQQRVQQRAPVRQGQRQFSKAFAG</sequence>
<reference evidence="5" key="1">
    <citation type="submission" date="2025-08" db="UniProtKB">
        <authorList>
            <consortium name="RefSeq"/>
        </authorList>
    </citation>
    <scope>IDENTIFICATION</scope>
    <source>
        <strain evidence="5">11010-0011.00</strain>
        <tissue evidence="5">Whole body</tissue>
    </source>
</reference>
<dbReference type="OrthoDB" id="6343684at2759"/>
<evidence type="ECO:0000256" key="2">
    <source>
        <dbReference type="PROSITE-ProRule" id="PRU00497"/>
    </source>
</evidence>
<protein>
    <submittedName>
        <fullName evidence="5">Pupal cuticle protein Edg-78E-like</fullName>
    </submittedName>
</protein>
<organism evidence="4 5">
    <name type="scientific">Drosophila lebanonensis</name>
    <name type="common">Fruit fly</name>
    <name type="synonym">Scaptodrosophila lebanonensis</name>
    <dbReference type="NCBI Taxonomy" id="7225"/>
    <lineage>
        <taxon>Eukaryota</taxon>
        <taxon>Metazoa</taxon>
        <taxon>Ecdysozoa</taxon>
        <taxon>Arthropoda</taxon>
        <taxon>Hexapoda</taxon>
        <taxon>Insecta</taxon>
        <taxon>Pterygota</taxon>
        <taxon>Neoptera</taxon>
        <taxon>Endopterygota</taxon>
        <taxon>Diptera</taxon>
        <taxon>Brachycera</taxon>
        <taxon>Muscomorpha</taxon>
        <taxon>Ephydroidea</taxon>
        <taxon>Drosophilidae</taxon>
        <taxon>Scaptodrosophila</taxon>
    </lineage>
</organism>
<name>A0A6J2UCJ5_DROLE</name>
<evidence type="ECO:0000256" key="3">
    <source>
        <dbReference type="SAM" id="SignalP"/>
    </source>
</evidence>
<dbReference type="GO" id="GO:0008010">
    <property type="term" value="F:structural constituent of chitin-based larval cuticle"/>
    <property type="evidence" value="ECO:0007669"/>
    <property type="project" value="TreeGrafter"/>
</dbReference>
<keyword evidence="4" id="KW-1185">Reference proteome</keyword>
<dbReference type="GO" id="GO:0062129">
    <property type="term" value="C:chitin-based extracellular matrix"/>
    <property type="evidence" value="ECO:0007669"/>
    <property type="project" value="TreeGrafter"/>
</dbReference>
<dbReference type="InterPro" id="IPR050468">
    <property type="entry name" value="Cuticle_Struct_Prot"/>
</dbReference>
<dbReference type="Pfam" id="PF00379">
    <property type="entry name" value="Chitin_bind_4"/>
    <property type="match status" value="1"/>
</dbReference>
<dbReference type="InterPro" id="IPR031311">
    <property type="entry name" value="CHIT_BIND_RR_consensus"/>
</dbReference>
<proteinExistence type="predicted"/>
<feature type="signal peptide" evidence="3">
    <location>
        <begin position="1"/>
        <end position="17"/>
    </location>
</feature>
<evidence type="ECO:0000313" key="5">
    <source>
        <dbReference type="RefSeq" id="XP_030385795.1"/>
    </source>
</evidence>
<dbReference type="InterPro" id="IPR000618">
    <property type="entry name" value="Insect_cuticle"/>
</dbReference>
<dbReference type="PROSITE" id="PS51155">
    <property type="entry name" value="CHIT_BIND_RR_2"/>
    <property type="match status" value="1"/>
</dbReference>
<dbReference type="PANTHER" id="PTHR10380:SF237">
    <property type="entry name" value="CUTICULAR PROTEIN 65AU, ISOFORM A-RELATED"/>
    <property type="match status" value="1"/>
</dbReference>
<evidence type="ECO:0000256" key="1">
    <source>
        <dbReference type="ARBA" id="ARBA00022460"/>
    </source>
</evidence>
<keyword evidence="1 2" id="KW-0193">Cuticle</keyword>
<feature type="chain" id="PRO_5026969294" evidence="3">
    <location>
        <begin position="18"/>
        <end position="150"/>
    </location>
</feature>
<gene>
    <name evidence="5" type="primary">LOC115632698</name>
</gene>